<keyword evidence="6" id="KW-1185">Reference proteome</keyword>
<dbReference type="InterPro" id="IPR006607">
    <property type="entry name" value="DM15"/>
</dbReference>
<feature type="compositionally biased region" description="Polar residues" evidence="3">
    <location>
        <begin position="136"/>
        <end position="156"/>
    </location>
</feature>
<feature type="compositionally biased region" description="Polar residues" evidence="3">
    <location>
        <begin position="72"/>
        <end position="100"/>
    </location>
</feature>
<feature type="compositionally biased region" description="Gly residues" evidence="3">
    <location>
        <begin position="379"/>
        <end position="390"/>
    </location>
</feature>
<dbReference type="InterPro" id="IPR036388">
    <property type="entry name" value="WH-like_DNA-bd_sf"/>
</dbReference>
<feature type="compositionally biased region" description="Low complexity" evidence="3">
    <location>
        <begin position="600"/>
        <end position="615"/>
    </location>
</feature>
<feature type="compositionally biased region" description="Basic and acidic residues" evidence="3">
    <location>
        <begin position="448"/>
        <end position="460"/>
    </location>
</feature>
<proteinExistence type="predicted"/>
<dbReference type="OrthoDB" id="340227at2759"/>
<keyword evidence="1 2" id="KW-0694">RNA-binding</keyword>
<dbReference type="GO" id="GO:0000339">
    <property type="term" value="F:RNA cap binding"/>
    <property type="evidence" value="ECO:0007669"/>
    <property type="project" value="InterPro"/>
</dbReference>
<gene>
    <name evidence="5" type="ORF">BDY21DRAFT_361097</name>
</gene>
<dbReference type="GO" id="GO:0045727">
    <property type="term" value="P:positive regulation of translation"/>
    <property type="evidence" value="ECO:0007669"/>
    <property type="project" value="TreeGrafter"/>
</dbReference>
<feature type="domain" description="HTH La-type RNA-binding" evidence="4">
    <location>
        <begin position="709"/>
        <end position="800"/>
    </location>
</feature>
<dbReference type="PANTHER" id="PTHR22792">
    <property type="entry name" value="LUPUS LA PROTEIN-RELATED"/>
    <property type="match status" value="1"/>
</dbReference>
<feature type="compositionally biased region" description="Polar residues" evidence="3">
    <location>
        <begin position="975"/>
        <end position="1001"/>
    </location>
</feature>
<feature type="region of interest" description="Disordered" evidence="3">
    <location>
        <begin position="941"/>
        <end position="1001"/>
    </location>
</feature>
<feature type="compositionally biased region" description="Polar residues" evidence="3">
    <location>
        <begin position="632"/>
        <end position="651"/>
    </location>
</feature>
<accession>A0A6A6PBE2</accession>
<dbReference type="AlphaFoldDB" id="A0A6A6PBE2"/>
<sequence length="1166" mass="126703">MASLPRKTGGEPAQVFSYAQAAKGLSSKASDASASQSQSTKPSPGGAVTPSKDIGAIPSLPSGMSWSEDAESNSAPTGTGSDDTVTDKPQVNGTSPQQGSKDAPIQSAPNASSPASPDLAGTSSSSTVAKEDDISSLPNASSESTWENKSQVSNTMDKPADQPESAGDKAKSDEKKEKPAVKAFQPAPVPPVNIWKQRAEEAKARAATQTNVKAPTPAEAKQAPIPVKQTESGKGDSHKRGPTSQPNKKSTAEASKAEKVEDARRGSKTGADVEKTKKGSAQKNEQEDKPNEMPPPPPTKDQEAWPTPENAQDEKKRVQDKGDKADKETKLAVPSKSQGKSEWKPVPFTPTVIFNTPLPNTNSRRGGRGGGRGGREAGGRGGSYNSGGNVGSEKGPSPLPNAANGDSRRSRMDSASVEEQAAKNKRTSSAGTNPPKEMRQGVAQISDRTTKTFAHADAKDSTAQPSRRPNLDEPASLNSTPQPSHSVRSTPGGRHKQSRRFDSGANTTDRRKDVEPAYLRNQSSSPTGMRRASIATSQTEETMDRRASVVSDAIGGHNSRGGPSDRRGGPFGSLPSRDRGEPRARGSMRGGRGAHSYQGSHNSTSHTFSSSQSTHLPPLQTSTPYNLPRSPQVFTPEQNSFFAPPASSTQRGYRGPAPRSQTLTNDNVYGRQPAPYSAGPHGMPQYPMYMGGMYDYNMQPMSAHPFNAVTDPWSLCSLVTLQLEYYFSVDNLCKDMFLRSHMDSQGFVFLSLVADFNRIKNLTVDLELIKYVCYNSRYIEYRIGLDGRDRIRKHEGWEQFVLPKQRRDPSVQNEGPSELQYPPTPHPQTFEVPYGMQHPMSPVGGPTSPTSMPQEQYNSLNGMASVPTSVAPIVNDMPPPSAHQVDSKSTTGGPTATPFVPAAAHQFPNEPNSTERDSFSDERIENLGVVVRYQDPAVVQGPNLPSASRTFSNGSIDSHGIADEANKVDGHPNDPQVNGHATQDQAPTTALTSPTSQTPSGNQVQLYWVKDHEQPTETVPAGSSYELYTHLRVKALEQRQNSPHGTCPYDMDVLYQFWSHFLIRNFNMRMYEEFRRLAFEDMNHRMSDIGMHNLIKYYGKALLSDNPIRDRVAQHYVELVKTENPEPPRPAFKQLRSAWRNGALNLMNRKKIITFVDNDLKAALEQ</sequence>
<organism evidence="5 6">
    <name type="scientific">Lineolata rhizophorae</name>
    <dbReference type="NCBI Taxonomy" id="578093"/>
    <lineage>
        <taxon>Eukaryota</taxon>
        <taxon>Fungi</taxon>
        <taxon>Dikarya</taxon>
        <taxon>Ascomycota</taxon>
        <taxon>Pezizomycotina</taxon>
        <taxon>Dothideomycetes</taxon>
        <taxon>Dothideomycetes incertae sedis</taxon>
        <taxon>Lineolatales</taxon>
        <taxon>Lineolataceae</taxon>
        <taxon>Lineolata</taxon>
    </lineage>
</organism>
<feature type="region of interest" description="Disordered" evidence="3">
    <location>
        <begin position="803"/>
        <end position="856"/>
    </location>
</feature>
<dbReference type="GO" id="GO:0010494">
    <property type="term" value="C:cytoplasmic stress granule"/>
    <property type="evidence" value="ECO:0007669"/>
    <property type="project" value="TreeGrafter"/>
</dbReference>
<dbReference type="InterPro" id="IPR045180">
    <property type="entry name" value="La_dom_prot"/>
</dbReference>
<dbReference type="InterPro" id="IPR006630">
    <property type="entry name" value="La_HTH"/>
</dbReference>
<feature type="region of interest" description="Disordered" evidence="3">
    <location>
        <begin position="872"/>
        <end position="919"/>
    </location>
</feature>
<feature type="compositionally biased region" description="Basic and acidic residues" evidence="3">
    <location>
        <begin position="158"/>
        <end position="180"/>
    </location>
</feature>
<evidence type="ECO:0000256" key="3">
    <source>
        <dbReference type="SAM" id="MobiDB-lite"/>
    </source>
</evidence>
<feature type="compositionally biased region" description="Basic and acidic residues" evidence="3">
    <location>
        <begin position="312"/>
        <end position="330"/>
    </location>
</feature>
<dbReference type="PROSITE" id="PS50961">
    <property type="entry name" value="HTH_LA"/>
    <property type="match status" value="1"/>
</dbReference>
<dbReference type="PANTHER" id="PTHR22792:SF132">
    <property type="entry name" value="LA-RELATED PROTEIN 1"/>
    <property type="match status" value="1"/>
</dbReference>
<dbReference type="SMART" id="SM00684">
    <property type="entry name" value="DM15"/>
    <property type="match status" value="2"/>
</dbReference>
<reference evidence="5" key="1">
    <citation type="journal article" date="2020" name="Stud. Mycol.">
        <title>101 Dothideomycetes genomes: a test case for predicting lifestyles and emergence of pathogens.</title>
        <authorList>
            <person name="Haridas S."/>
            <person name="Albert R."/>
            <person name="Binder M."/>
            <person name="Bloem J."/>
            <person name="Labutti K."/>
            <person name="Salamov A."/>
            <person name="Andreopoulos B."/>
            <person name="Baker S."/>
            <person name="Barry K."/>
            <person name="Bills G."/>
            <person name="Bluhm B."/>
            <person name="Cannon C."/>
            <person name="Castanera R."/>
            <person name="Culley D."/>
            <person name="Daum C."/>
            <person name="Ezra D."/>
            <person name="Gonzalez J."/>
            <person name="Henrissat B."/>
            <person name="Kuo A."/>
            <person name="Liang C."/>
            <person name="Lipzen A."/>
            <person name="Lutzoni F."/>
            <person name="Magnuson J."/>
            <person name="Mondo S."/>
            <person name="Nolan M."/>
            <person name="Ohm R."/>
            <person name="Pangilinan J."/>
            <person name="Park H.-J."/>
            <person name="Ramirez L."/>
            <person name="Alfaro M."/>
            <person name="Sun H."/>
            <person name="Tritt A."/>
            <person name="Yoshinaga Y."/>
            <person name="Zwiers L.-H."/>
            <person name="Turgeon B."/>
            <person name="Goodwin S."/>
            <person name="Spatafora J."/>
            <person name="Crous P."/>
            <person name="Grigoriev I."/>
        </authorList>
    </citation>
    <scope>NUCLEOTIDE SEQUENCE</scope>
    <source>
        <strain evidence="5">ATCC 16933</strain>
    </source>
</reference>
<feature type="region of interest" description="Disordered" evidence="3">
    <location>
        <begin position="21"/>
        <end position="681"/>
    </location>
</feature>
<dbReference type="EMBL" id="MU001672">
    <property type="protein sequence ID" value="KAF2461102.1"/>
    <property type="molecule type" value="Genomic_DNA"/>
</dbReference>
<evidence type="ECO:0000256" key="1">
    <source>
        <dbReference type="ARBA" id="ARBA00022884"/>
    </source>
</evidence>
<feature type="compositionally biased region" description="Polar residues" evidence="3">
    <location>
        <begin position="352"/>
        <end position="363"/>
    </location>
</feature>
<dbReference type="Proteomes" id="UP000799766">
    <property type="component" value="Unassembled WGS sequence"/>
</dbReference>
<protein>
    <recommendedName>
        <fullName evidence="4">HTH La-type RNA-binding domain-containing protein</fullName>
    </recommendedName>
</protein>
<dbReference type="SUPFAM" id="SSF46785">
    <property type="entry name" value="Winged helix' DNA-binding domain"/>
    <property type="match status" value="1"/>
</dbReference>
<dbReference type="Pfam" id="PF05383">
    <property type="entry name" value="La"/>
    <property type="match status" value="1"/>
</dbReference>
<feature type="compositionally biased region" description="Basic and acidic residues" evidence="3">
    <location>
        <begin position="255"/>
        <end position="277"/>
    </location>
</feature>
<evidence type="ECO:0000313" key="5">
    <source>
        <dbReference type="EMBL" id="KAF2461102.1"/>
    </source>
</evidence>
<feature type="compositionally biased region" description="Polar residues" evidence="3">
    <location>
        <begin position="847"/>
        <end position="856"/>
    </location>
</feature>
<name>A0A6A6PBE2_9PEZI</name>
<feature type="compositionally biased region" description="Basic and acidic residues" evidence="3">
    <location>
        <begin position="960"/>
        <end position="972"/>
    </location>
</feature>
<dbReference type="Gene3D" id="1.10.10.10">
    <property type="entry name" value="Winged helix-like DNA-binding domain superfamily/Winged helix DNA-binding domain"/>
    <property type="match status" value="1"/>
</dbReference>
<dbReference type="Pfam" id="PF21071">
    <property type="entry name" value="LARP1_HEAT"/>
    <property type="match status" value="1"/>
</dbReference>
<dbReference type="SMART" id="SM00715">
    <property type="entry name" value="LA"/>
    <property type="match status" value="1"/>
</dbReference>
<dbReference type="InterPro" id="IPR036390">
    <property type="entry name" value="WH_DNA-bd_sf"/>
</dbReference>
<dbReference type="GO" id="GO:0005829">
    <property type="term" value="C:cytosol"/>
    <property type="evidence" value="ECO:0007669"/>
    <property type="project" value="TreeGrafter"/>
</dbReference>
<feature type="compositionally biased region" description="Polar residues" evidence="3">
    <location>
        <begin position="476"/>
        <end position="489"/>
    </location>
</feature>
<dbReference type="CDD" id="cd07323">
    <property type="entry name" value="LAM"/>
    <property type="match status" value="1"/>
</dbReference>
<feature type="compositionally biased region" description="Low complexity" evidence="3">
    <location>
        <begin position="21"/>
        <end position="39"/>
    </location>
</feature>
<evidence type="ECO:0000256" key="2">
    <source>
        <dbReference type="PROSITE-ProRule" id="PRU00332"/>
    </source>
</evidence>
<feature type="compositionally biased region" description="Low complexity" evidence="3">
    <location>
        <begin position="103"/>
        <end position="117"/>
    </location>
</feature>
<feature type="compositionally biased region" description="Polar residues" evidence="3">
    <location>
        <begin position="943"/>
        <end position="956"/>
    </location>
</feature>
<evidence type="ECO:0000259" key="4">
    <source>
        <dbReference type="PROSITE" id="PS50961"/>
    </source>
</evidence>
<dbReference type="GO" id="GO:0048255">
    <property type="term" value="P:mRNA stabilization"/>
    <property type="evidence" value="ECO:0007669"/>
    <property type="project" value="InterPro"/>
</dbReference>
<evidence type="ECO:0000313" key="6">
    <source>
        <dbReference type="Proteomes" id="UP000799766"/>
    </source>
</evidence>